<comment type="function">
    <text evidence="4">Peptide chain release factor 2 directs the termination of translation in response to the peptide chain termination codons UGA and UAA.</text>
</comment>
<keyword evidence="8" id="KW-1185">Reference proteome</keyword>
<dbReference type="InterPro" id="IPR005139">
    <property type="entry name" value="PCRF"/>
</dbReference>
<feature type="domain" description="Prokaryotic-type class I peptide chain release factors" evidence="6">
    <location>
        <begin position="215"/>
        <end position="231"/>
    </location>
</feature>
<dbReference type="InterPro" id="IPR045853">
    <property type="entry name" value="Pep_chain_release_fac_I_sf"/>
</dbReference>
<dbReference type="PROSITE" id="PS00745">
    <property type="entry name" value="RF_PROK_I"/>
    <property type="match status" value="1"/>
</dbReference>
<keyword evidence="4" id="KW-0963">Cytoplasm</keyword>
<proteinExistence type="inferred from homology"/>
<sequence>MEHQIREKEAVTAEPDFWNDREGAEKLMSEITALKRSYEPWKDLKGKIEDLSELYSLALEEGDDSVETELKSGIDELGAELQQLRLMDMLSDEFDRNPVFLTIHSGAGGTEACDWVSMLYRMYSRWIERRGFKSEILDLQEAEGGIKSVTLQVKGDYAHGYLKCETGIHRLVRISPFDSSSRRHTSFASVYVSPVIEDDIEVDIRPEDLRVDTYRAQGAGGQHVNKTDSAVRMTHLATGIVVQCQNERSQHKNRDMAMKMLKSRLYEYYKAEKEAEKEKSAQEKKDISWGNQIRSYVFHPYNMVKDHRTKHETGNVQAVMDGDLDPFIESYLNFMWKQKKE</sequence>
<reference evidence="7 8" key="1">
    <citation type="submission" date="2017-03" db="EMBL/GenBank/DDBJ databases">
        <title>Draft Genome sequence of Marispirochaeta sp. strain JC444.</title>
        <authorList>
            <person name="Shivani Y."/>
            <person name="Subhash Y."/>
            <person name="Sasikala C."/>
            <person name="Ramana C."/>
        </authorList>
    </citation>
    <scope>NUCLEOTIDE SEQUENCE [LARGE SCALE GENOMIC DNA]</scope>
    <source>
        <strain evidence="7 8">JC444</strain>
    </source>
</reference>
<comment type="subcellular location">
    <subcellularLocation>
        <location evidence="4">Cytoplasm</location>
    </subcellularLocation>
</comment>
<dbReference type="GO" id="GO:0016149">
    <property type="term" value="F:translation release factor activity, codon specific"/>
    <property type="evidence" value="ECO:0007669"/>
    <property type="project" value="UniProtKB-UniRule"/>
</dbReference>
<dbReference type="InterPro" id="IPR000352">
    <property type="entry name" value="Pep_chain_release_fac_I"/>
</dbReference>
<dbReference type="Pfam" id="PF03462">
    <property type="entry name" value="PCRF"/>
    <property type="match status" value="1"/>
</dbReference>
<dbReference type="PANTHER" id="PTHR43116:SF3">
    <property type="entry name" value="CLASS I PEPTIDE CHAIN RELEASE FACTOR"/>
    <property type="match status" value="1"/>
</dbReference>
<dbReference type="SUPFAM" id="SSF75620">
    <property type="entry name" value="Release factor"/>
    <property type="match status" value="1"/>
</dbReference>
<organism evidence="7 8">
    <name type="scientific">Marispirochaeta aestuarii</name>
    <dbReference type="NCBI Taxonomy" id="1963862"/>
    <lineage>
        <taxon>Bacteria</taxon>
        <taxon>Pseudomonadati</taxon>
        <taxon>Spirochaetota</taxon>
        <taxon>Spirochaetia</taxon>
        <taxon>Spirochaetales</taxon>
        <taxon>Spirochaetaceae</taxon>
        <taxon>Marispirochaeta</taxon>
    </lineage>
</organism>
<name>A0A1Y1RW84_9SPIO</name>
<dbReference type="NCBIfam" id="TIGR00020">
    <property type="entry name" value="prfB"/>
    <property type="match status" value="1"/>
</dbReference>
<evidence type="ECO:0000256" key="4">
    <source>
        <dbReference type="HAMAP-Rule" id="MF_00094"/>
    </source>
</evidence>
<dbReference type="SMART" id="SM00937">
    <property type="entry name" value="PCRF"/>
    <property type="match status" value="1"/>
</dbReference>
<gene>
    <name evidence="4" type="primary">prfB</name>
    <name evidence="7" type="ORF">B4O97_12415</name>
</gene>
<evidence type="ECO:0000256" key="5">
    <source>
        <dbReference type="NCBIfam" id="TIGR00020"/>
    </source>
</evidence>
<evidence type="ECO:0000313" key="7">
    <source>
        <dbReference type="EMBL" id="ORC34439.1"/>
    </source>
</evidence>
<dbReference type="STRING" id="1963862.B4O97_12415"/>
<comment type="caution">
    <text evidence="7">The sequence shown here is derived from an EMBL/GenBank/DDBJ whole genome shotgun (WGS) entry which is preliminary data.</text>
</comment>
<dbReference type="InterPro" id="IPR004374">
    <property type="entry name" value="PrfB"/>
</dbReference>
<dbReference type="Proteomes" id="UP000192343">
    <property type="component" value="Unassembled WGS sequence"/>
</dbReference>
<dbReference type="Pfam" id="PF00472">
    <property type="entry name" value="RF-1"/>
    <property type="match status" value="1"/>
</dbReference>
<dbReference type="PANTHER" id="PTHR43116">
    <property type="entry name" value="PEPTIDE CHAIN RELEASE FACTOR 2"/>
    <property type="match status" value="1"/>
</dbReference>
<dbReference type="EMBL" id="MWQY01000013">
    <property type="protein sequence ID" value="ORC34439.1"/>
    <property type="molecule type" value="Genomic_DNA"/>
</dbReference>
<dbReference type="GO" id="GO:0005737">
    <property type="term" value="C:cytoplasm"/>
    <property type="evidence" value="ECO:0007669"/>
    <property type="project" value="UniProtKB-SubCell"/>
</dbReference>
<evidence type="ECO:0000259" key="6">
    <source>
        <dbReference type="PROSITE" id="PS00745"/>
    </source>
</evidence>
<comment type="similarity">
    <text evidence="1 4">Belongs to the prokaryotic/mitochondrial release factor family.</text>
</comment>
<feature type="modified residue" description="N5-methylglutamine" evidence="4">
    <location>
        <position position="222"/>
    </location>
</feature>
<dbReference type="Gene3D" id="1.20.58.410">
    <property type="entry name" value="Release factor"/>
    <property type="match status" value="1"/>
</dbReference>
<keyword evidence="3 4" id="KW-0648">Protein biosynthesis</keyword>
<dbReference type="Gene3D" id="3.30.70.1660">
    <property type="match status" value="1"/>
</dbReference>
<dbReference type="HAMAP" id="MF_00094">
    <property type="entry name" value="Rel_fac_2"/>
    <property type="match status" value="1"/>
</dbReference>
<protein>
    <recommendedName>
        <fullName evidence="4 5">Peptide chain release factor 2</fullName>
        <shortName evidence="4">RF-2</shortName>
    </recommendedName>
</protein>
<evidence type="ECO:0000256" key="2">
    <source>
        <dbReference type="ARBA" id="ARBA00022481"/>
    </source>
</evidence>
<comment type="PTM">
    <text evidence="4">Methylated by PrmC. Methylation increases the termination efficiency of RF2.</text>
</comment>
<dbReference type="FunFam" id="3.30.160.20:FF:000010">
    <property type="entry name" value="Peptide chain release factor 2"/>
    <property type="match status" value="1"/>
</dbReference>
<keyword evidence="2 4" id="KW-0488">Methylation</keyword>
<evidence type="ECO:0000256" key="1">
    <source>
        <dbReference type="ARBA" id="ARBA00010835"/>
    </source>
</evidence>
<accession>A0A1Y1RW84</accession>
<evidence type="ECO:0000256" key="3">
    <source>
        <dbReference type="ARBA" id="ARBA00022917"/>
    </source>
</evidence>
<dbReference type="AlphaFoldDB" id="A0A1Y1RW84"/>
<dbReference type="Gene3D" id="3.30.160.20">
    <property type="match status" value="1"/>
</dbReference>
<evidence type="ECO:0000313" key="8">
    <source>
        <dbReference type="Proteomes" id="UP000192343"/>
    </source>
</evidence>